<dbReference type="GO" id="GO:0004017">
    <property type="term" value="F:AMP kinase activity"/>
    <property type="evidence" value="ECO:0007669"/>
    <property type="project" value="UniProtKB-EC"/>
</dbReference>
<keyword evidence="1" id="KW-0418">Kinase</keyword>
<protein>
    <submittedName>
        <fullName evidence="1">Adenylate kinase</fullName>
        <ecNumber evidence="1">2.7.4.3</ecNumber>
    </submittedName>
</protein>
<gene>
    <name evidence="1" type="primary">adk_2</name>
    <name evidence="1" type="ORF">MOBUDSM44075_05083</name>
</gene>
<dbReference type="PANTHER" id="PTHR43883">
    <property type="entry name" value="SLR0207 PROTEIN"/>
    <property type="match status" value="1"/>
</dbReference>
<dbReference type="Gene3D" id="3.40.50.300">
    <property type="entry name" value="P-loop containing nucleotide triphosphate hydrolases"/>
    <property type="match status" value="1"/>
</dbReference>
<dbReference type="InterPro" id="IPR027417">
    <property type="entry name" value="P-loop_NTPase"/>
</dbReference>
<comment type="caution">
    <text evidence="1">The sequence shown here is derived from an EMBL/GenBank/DDBJ whole genome shotgun (WGS) entry which is preliminary data.</text>
</comment>
<dbReference type="Proteomes" id="UP000036313">
    <property type="component" value="Unassembled WGS sequence"/>
</dbReference>
<dbReference type="SUPFAM" id="SSF52540">
    <property type="entry name" value="P-loop containing nucleoside triphosphate hydrolases"/>
    <property type="match status" value="1"/>
</dbReference>
<proteinExistence type="predicted"/>
<dbReference type="InterPro" id="IPR011009">
    <property type="entry name" value="Kinase-like_dom_sf"/>
</dbReference>
<organism evidence="1 2">
    <name type="scientific">Mycolicibacterium obuense</name>
    <dbReference type="NCBI Taxonomy" id="1807"/>
    <lineage>
        <taxon>Bacteria</taxon>
        <taxon>Bacillati</taxon>
        <taxon>Actinomycetota</taxon>
        <taxon>Actinomycetes</taxon>
        <taxon>Mycobacteriales</taxon>
        <taxon>Mycobacteriaceae</taxon>
        <taxon>Mycolicibacterium</taxon>
    </lineage>
</organism>
<sequence length="534" mass="57431">MSDIGALFSARADVHSRRMTARQDGADGLPAAPWTTPGNMAAEVCETHTGLVVLVGDRAYKTKKPVHTDFLDFSTVEQRERVCHREVDLNSRLAPSSYLGVGHFRQPDGTEEPVVVMRRYPDTHRLAHLVGTGVAAGTWLMTIAADLARFHAGARRGPAIDAEATPSAVTDRWRQNLNELRRFVGPVIAADTLDEVESLAMRFLAGRESLYKNRIADNRIVDGHGDLLSQDIFCTPEGPVLLDCLEFDDRLRYVDGVDDAAFLAMDVEFLGRRDLAAVFLEEYSRRAGDDAPASLQHVCIAYRAVVRAKVDGVRVEQGHAEAGRDARAHLALALAHLKEGCVRVVMVGGGPGTGKTTLARALAVTVDAAVISTDDVRRELRSAGEIDGAAGDLDRGLYSPTNVAAVYDEVLTRAHTWLAVGRSVILDGTWRDAAQRDRVRSVAAQTCCPLVELVCTSPVGDAAARIAHRGTTASDATPAMAGALGGWRDQWTTATPIDTTRELAASVAEAHNACISAIEQAADAPVAAHPYRRG</sequence>
<dbReference type="SUPFAM" id="SSF56112">
    <property type="entry name" value="Protein kinase-like (PK-like)"/>
    <property type="match status" value="1"/>
</dbReference>
<dbReference type="Pfam" id="PF13671">
    <property type="entry name" value="AAA_33"/>
    <property type="match status" value="1"/>
</dbReference>
<name>A0A0J6VB13_9MYCO</name>
<evidence type="ECO:0000313" key="1">
    <source>
        <dbReference type="EMBL" id="KMO68085.1"/>
    </source>
</evidence>
<dbReference type="AlphaFoldDB" id="A0A0J6VB13"/>
<dbReference type="EMBL" id="JYNU01000058">
    <property type="protein sequence ID" value="KMO68085.1"/>
    <property type="molecule type" value="Genomic_DNA"/>
</dbReference>
<reference evidence="1 2" key="1">
    <citation type="journal article" date="2015" name="Genome Biol. Evol.">
        <title>Characterization of Three Mycobacterium spp. with Potential Use in Bioremediation by Genome Sequencing and Comparative Genomics.</title>
        <authorList>
            <person name="Das S."/>
            <person name="Pettersson B.M."/>
            <person name="Behra P.R."/>
            <person name="Ramesh M."/>
            <person name="Dasgupta S."/>
            <person name="Bhattacharya A."/>
            <person name="Kirsebom L.A."/>
        </authorList>
    </citation>
    <scope>NUCLEOTIDE SEQUENCE [LARGE SCALE GENOMIC DNA]</scope>
    <source>
        <strain evidence="1 2">DSM 44075</strain>
    </source>
</reference>
<evidence type="ECO:0000313" key="2">
    <source>
        <dbReference type="Proteomes" id="UP000036313"/>
    </source>
</evidence>
<dbReference type="PANTHER" id="PTHR43883:SF1">
    <property type="entry name" value="GLUCONOKINASE"/>
    <property type="match status" value="1"/>
</dbReference>
<dbReference type="InterPro" id="IPR052732">
    <property type="entry name" value="Cell-binding_unc_protein"/>
</dbReference>
<keyword evidence="1" id="KW-0808">Transferase</keyword>
<accession>A0A0J6VB13</accession>
<dbReference type="EC" id="2.7.4.3" evidence="1"/>